<evidence type="ECO:0000256" key="3">
    <source>
        <dbReference type="ARBA" id="ARBA00022840"/>
    </source>
</evidence>
<keyword evidence="1" id="KW-0813">Transport</keyword>
<dbReference type="EMBL" id="BSUZ01000001">
    <property type="protein sequence ID" value="GMA87621.1"/>
    <property type="molecule type" value="Genomic_DNA"/>
</dbReference>
<evidence type="ECO:0000259" key="4">
    <source>
        <dbReference type="PROSITE" id="PS50893"/>
    </source>
</evidence>
<sequence>MPRSRTLEPVVPQTIPPASVAVRATALRKVHGTGSTAVTALEHADLDVHRGTFTAVMGPSGSGKSTLVHCLAGLDEPTSGVVWVGGRHSPACATTSSPGCVATTSGSSSRRSTCCRCSTRAPTSSLPSTMAGRRVDRAWFDDVVTRLGIADRLSHLPSQLSGGQQQRVAIARALLSRPDVVFADEPTGNLDSRSGAQVLSMLRASTREVQQTVIMVTHDPVAAAYADRVVLLADGRVAGEPARADRRLGAAGAQPAGGLTCCGRRSPACGTRGGAPCRRRSPS</sequence>
<dbReference type="InterPro" id="IPR015854">
    <property type="entry name" value="ABC_transpr_LolD-like"/>
</dbReference>
<dbReference type="InterPro" id="IPR003439">
    <property type="entry name" value="ABC_transporter-like_ATP-bd"/>
</dbReference>
<protein>
    <submittedName>
        <fullName evidence="5">ABC transporter ATP-binding protein</fullName>
    </submittedName>
</protein>
<evidence type="ECO:0000313" key="6">
    <source>
        <dbReference type="Proteomes" id="UP001157017"/>
    </source>
</evidence>
<evidence type="ECO:0000256" key="1">
    <source>
        <dbReference type="ARBA" id="ARBA00022448"/>
    </source>
</evidence>
<name>A0ABQ6JLE4_9ACTN</name>
<dbReference type="Proteomes" id="UP001157017">
    <property type="component" value="Unassembled WGS sequence"/>
</dbReference>
<keyword evidence="3 5" id="KW-0067">ATP-binding</keyword>
<dbReference type="PANTHER" id="PTHR24220">
    <property type="entry name" value="IMPORT ATP-BINDING PROTEIN"/>
    <property type="match status" value="1"/>
</dbReference>
<dbReference type="Gene3D" id="3.40.50.300">
    <property type="entry name" value="P-loop containing nucleotide triphosphate hydrolases"/>
    <property type="match status" value="1"/>
</dbReference>
<dbReference type="CDD" id="cd03255">
    <property type="entry name" value="ABC_MJ0796_LolCDE_FtsE"/>
    <property type="match status" value="1"/>
</dbReference>
<proteinExistence type="predicted"/>
<dbReference type="Pfam" id="PF00005">
    <property type="entry name" value="ABC_tran"/>
    <property type="match status" value="1"/>
</dbReference>
<feature type="domain" description="ABC transporter" evidence="4">
    <location>
        <begin position="22"/>
        <end position="259"/>
    </location>
</feature>
<accession>A0ABQ6JLE4</accession>
<keyword evidence="6" id="KW-1185">Reference proteome</keyword>
<comment type="caution">
    <text evidence="5">The sequence shown here is derived from an EMBL/GenBank/DDBJ whole genome shotgun (WGS) entry which is preliminary data.</text>
</comment>
<dbReference type="SUPFAM" id="SSF52540">
    <property type="entry name" value="P-loop containing nucleoside triphosphate hydrolases"/>
    <property type="match status" value="1"/>
</dbReference>
<dbReference type="InterPro" id="IPR027417">
    <property type="entry name" value="P-loop_NTPase"/>
</dbReference>
<dbReference type="InterPro" id="IPR017871">
    <property type="entry name" value="ABC_transporter-like_CS"/>
</dbReference>
<dbReference type="GO" id="GO:0005524">
    <property type="term" value="F:ATP binding"/>
    <property type="evidence" value="ECO:0007669"/>
    <property type="project" value="UniProtKB-KW"/>
</dbReference>
<dbReference type="SMART" id="SM00382">
    <property type="entry name" value="AAA"/>
    <property type="match status" value="1"/>
</dbReference>
<keyword evidence="2" id="KW-0547">Nucleotide-binding</keyword>
<reference evidence="6" key="1">
    <citation type="journal article" date="2019" name="Int. J. Syst. Evol. Microbiol.">
        <title>The Global Catalogue of Microorganisms (GCM) 10K type strain sequencing project: providing services to taxonomists for standard genome sequencing and annotation.</title>
        <authorList>
            <consortium name="The Broad Institute Genomics Platform"/>
            <consortium name="The Broad Institute Genome Sequencing Center for Infectious Disease"/>
            <person name="Wu L."/>
            <person name="Ma J."/>
        </authorList>
    </citation>
    <scope>NUCLEOTIDE SEQUENCE [LARGE SCALE GENOMIC DNA]</scope>
    <source>
        <strain evidence="6">NBRC 108730</strain>
    </source>
</reference>
<dbReference type="InterPro" id="IPR017911">
    <property type="entry name" value="MacB-like_ATP-bd"/>
</dbReference>
<evidence type="ECO:0000256" key="2">
    <source>
        <dbReference type="ARBA" id="ARBA00022741"/>
    </source>
</evidence>
<dbReference type="PROSITE" id="PS50893">
    <property type="entry name" value="ABC_TRANSPORTER_2"/>
    <property type="match status" value="1"/>
</dbReference>
<dbReference type="PROSITE" id="PS00211">
    <property type="entry name" value="ABC_TRANSPORTER_1"/>
    <property type="match status" value="1"/>
</dbReference>
<dbReference type="InterPro" id="IPR003593">
    <property type="entry name" value="AAA+_ATPase"/>
</dbReference>
<evidence type="ECO:0000313" key="5">
    <source>
        <dbReference type="EMBL" id="GMA87621.1"/>
    </source>
</evidence>
<organism evidence="5 6">
    <name type="scientific">Angustibacter aerolatus</name>
    <dbReference type="NCBI Taxonomy" id="1162965"/>
    <lineage>
        <taxon>Bacteria</taxon>
        <taxon>Bacillati</taxon>
        <taxon>Actinomycetota</taxon>
        <taxon>Actinomycetes</taxon>
        <taxon>Kineosporiales</taxon>
        <taxon>Kineosporiaceae</taxon>
    </lineage>
</organism>
<gene>
    <name evidence="5" type="ORF">GCM10025868_28710</name>
</gene>
<dbReference type="PANTHER" id="PTHR24220:SF685">
    <property type="entry name" value="ABC TRANSPORTER RELATED"/>
    <property type="match status" value="1"/>
</dbReference>